<dbReference type="Proteomes" id="UP001162060">
    <property type="component" value="Unassembled WGS sequence"/>
</dbReference>
<evidence type="ECO:0000259" key="1">
    <source>
        <dbReference type="Pfam" id="PF00078"/>
    </source>
</evidence>
<reference evidence="2" key="1">
    <citation type="submission" date="2024-01" db="EMBL/GenBank/DDBJ databases">
        <authorList>
            <person name="Webb A."/>
        </authorList>
    </citation>
    <scope>NUCLEOTIDE SEQUENCE</scope>
    <source>
        <strain evidence="2">Pm1</strain>
    </source>
</reference>
<dbReference type="InterPro" id="IPR043128">
    <property type="entry name" value="Rev_trsase/Diguanyl_cyclase"/>
</dbReference>
<dbReference type="SUPFAM" id="SSF56672">
    <property type="entry name" value="DNA/RNA polymerases"/>
    <property type="match status" value="1"/>
</dbReference>
<proteinExistence type="predicted"/>
<evidence type="ECO:0000313" key="3">
    <source>
        <dbReference type="Proteomes" id="UP001162060"/>
    </source>
</evidence>
<protein>
    <recommendedName>
        <fullName evidence="1">Reverse transcriptase domain-containing protein</fullName>
    </recommendedName>
</protein>
<dbReference type="InterPro" id="IPR051320">
    <property type="entry name" value="Viral_Replic_Matur_Polypro"/>
</dbReference>
<dbReference type="InterPro" id="IPR000477">
    <property type="entry name" value="RT_dom"/>
</dbReference>
<feature type="domain" description="Reverse transcriptase" evidence="1">
    <location>
        <begin position="10"/>
        <end position="136"/>
    </location>
</feature>
<dbReference type="Gene3D" id="3.30.70.270">
    <property type="match status" value="1"/>
</dbReference>
<organism evidence="2 3">
    <name type="scientific">Peronospora matthiolae</name>
    <dbReference type="NCBI Taxonomy" id="2874970"/>
    <lineage>
        <taxon>Eukaryota</taxon>
        <taxon>Sar</taxon>
        <taxon>Stramenopiles</taxon>
        <taxon>Oomycota</taxon>
        <taxon>Peronosporomycetes</taxon>
        <taxon>Peronosporales</taxon>
        <taxon>Peronosporaceae</taxon>
        <taxon>Peronospora</taxon>
    </lineage>
</organism>
<comment type="caution">
    <text evidence="2">The sequence shown here is derived from an EMBL/GenBank/DDBJ whole genome shotgun (WGS) entry which is preliminary data.</text>
</comment>
<sequence length="139" mass="15865">MVYPMPLINDLLQDLDKAIWYCLLNMASGFWVVAEKAQMTSAFIKPSGLYEWLRMPFGLKNAPQIYQCMVDNASYGYLTIGEQRSTSGREVSQPVDVFTNDEPDPHRKPSVLGRRSYIDDILILASSWTSLDQKVNRLL</sequence>
<dbReference type="PANTHER" id="PTHR33064">
    <property type="entry name" value="POL PROTEIN"/>
    <property type="match status" value="1"/>
</dbReference>
<dbReference type="Pfam" id="PF00078">
    <property type="entry name" value="RVT_1"/>
    <property type="match status" value="1"/>
</dbReference>
<dbReference type="InterPro" id="IPR043502">
    <property type="entry name" value="DNA/RNA_pol_sf"/>
</dbReference>
<dbReference type="Gene3D" id="3.10.10.10">
    <property type="entry name" value="HIV Type 1 Reverse Transcriptase, subunit A, domain 1"/>
    <property type="match status" value="1"/>
</dbReference>
<dbReference type="AlphaFoldDB" id="A0AAV1TSU6"/>
<name>A0AAV1TSU6_9STRA</name>
<dbReference type="EMBL" id="CAKLBY020000087">
    <property type="protein sequence ID" value="CAK7925504.1"/>
    <property type="molecule type" value="Genomic_DNA"/>
</dbReference>
<dbReference type="PANTHER" id="PTHR33064:SF37">
    <property type="entry name" value="RIBONUCLEASE H"/>
    <property type="match status" value="1"/>
</dbReference>
<evidence type="ECO:0000313" key="2">
    <source>
        <dbReference type="EMBL" id="CAK7925504.1"/>
    </source>
</evidence>
<gene>
    <name evidence="2" type="ORF">PM001_LOCUS10654</name>
</gene>
<accession>A0AAV1TSU6</accession>